<evidence type="ECO:0000313" key="2">
    <source>
        <dbReference type="EMBL" id="CAF1101105.1"/>
    </source>
</evidence>
<feature type="region of interest" description="Disordered" evidence="1">
    <location>
        <begin position="405"/>
        <end position="435"/>
    </location>
</feature>
<name>A0A8S2EBH2_9BILA</name>
<dbReference type="Proteomes" id="UP000682733">
    <property type="component" value="Unassembled WGS sequence"/>
</dbReference>
<sequence>QTSFINSFEPTNVFDEFLACSSQHTNLVSVSAWHSQLATIVAYNELQNNSWASLQKRLISLLISLLPIDSSLNRNRLLKWLNVKHSFTYFTLCDHCTQQLDTKTGVSSSNCPLNGNLRTNDGIIESCIADVKNSVSKVVERNLDLILNYPREAKHVVPNNIVNGAVYQRNALTEPKITIQLHSDGTDIMTTKHKSCYATTGSVLEIPPPRRDHVKNKILLSLYFGKKEPTSELLLDGLINKLSELRTAGLAITHRNRNVTFKVNFPGDKNELPCRAMNWKISQFNRFDCCTTNCLQHGETRNSNKVYYPYTHTTNPRTHQMFVNAAQVADLRRTTTHIAVVQDMSSISITAPRGTSRTNDQYALPQMPDGQHKIVPLNECLLAEDHEHVSYKSKKDLLLVSKVRKSERKKKGDQSFPGQKKVDKSSDAMTALFST</sequence>
<evidence type="ECO:0000313" key="3">
    <source>
        <dbReference type="EMBL" id="CAF3862422.1"/>
    </source>
</evidence>
<gene>
    <name evidence="2" type="ORF">OVA965_LOCUS19297</name>
    <name evidence="3" type="ORF">TMI583_LOCUS19309</name>
</gene>
<proteinExistence type="predicted"/>
<accession>A0A8S2EBH2</accession>
<organism evidence="2 4">
    <name type="scientific">Didymodactylos carnosus</name>
    <dbReference type="NCBI Taxonomy" id="1234261"/>
    <lineage>
        <taxon>Eukaryota</taxon>
        <taxon>Metazoa</taxon>
        <taxon>Spiralia</taxon>
        <taxon>Gnathifera</taxon>
        <taxon>Rotifera</taxon>
        <taxon>Eurotatoria</taxon>
        <taxon>Bdelloidea</taxon>
        <taxon>Philodinida</taxon>
        <taxon>Philodinidae</taxon>
        <taxon>Didymodactylos</taxon>
    </lineage>
</organism>
<evidence type="ECO:0000256" key="1">
    <source>
        <dbReference type="SAM" id="MobiDB-lite"/>
    </source>
</evidence>
<evidence type="ECO:0000313" key="4">
    <source>
        <dbReference type="Proteomes" id="UP000677228"/>
    </source>
</evidence>
<comment type="caution">
    <text evidence="2">The sequence shown here is derived from an EMBL/GenBank/DDBJ whole genome shotgun (WGS) entry which is preliminary data.</text>
</comment>
<feature type="non-terminal residue" evidence="2">
    <location>
        <position position="1"/>
    </location>
</feature>
<dbReference type="EMBL" id="CAJOBA010009907">
    <property type="protein sequence ID" value="CAF3862422.1"/>
    <property type="molecule type" value="Genomic_DNA"/>
</dbReference>
<reference evidence="2" key="1">
    <citation type="submission" date="2021-02" db="EMBL/GenBank/DDBJ databases">
        <authorList>
            <person name="Nowell W R."/>
        </authorList>
    </citation>
    <scope>NUCLEOTIDE SEQUENCE</scope>
</reference>
<dbReference type="EMBL" id="CAJNOK010009889">
    <property type="protein sequence ID" value="CAF1101105.1"/>
    <property type="molecule type" value="Genomic_DNA"/>
</dbReference>
<protein>
    <submittedName>
        <fullName evidence="2">Uncharacterized protein</fullName>
    </submittedName>
</protein>
<dbReference type="Proteomes" id="UP000677228">
    <property type="component" value="Unassembled WGS sequence"/>
</dbReference>
<dbReference type="AlphaFoldDB" id="A0A8S2EBH2"/>
<feature type="non-terminal residue" evidence="2">
    <location>
        <position position="435"/>
    </location>
</feature>